<dbReference type="Pfam" id="PF02272">
    <property type="entry name" value="DHHA1"/>
    <property type="match status" value="1"/>
</dbReference>
<dbReference type="InterPro" id="IPR003156">
    <property type="entry name" value="DHHA1_dom"/>
</dbReference>
<dbReference type="Proteomes" id="UP000228921">
    <property type="component" value="Unassembled WGS sequence"/>
</dbReference>
<accession>A0A2M8P0X4</accession>
<evidence type="ECO:0000313" key="3">
    <source>
        <dbReference type="EMBL" id="PJF31200.1"/>
    </source>
</evidence>
<dbReference type="Gene3D" id="3.10.310.30">
    <property type="match status" value="1"/>
</dbReference>
<gene>
    <name evidence="3" type="ORF">CUN51_04855</name>
</gene>
<dbReference type="EMBL" id="PGTK01000004">
    <property type="protein sequence ID" value="PJF31200.1"/>
    <property type="molecule type" value="Genomic_DNA"/>
</dbReference>
<proteinExistence type="predicted"/>
<comment type="caution">
    <text evidence="3">The sequence shown here is derived from an EMBL/GenBank/DDBJ whole genome shotgun (WGS) entry which is preliminary data.</text>
</comment>
<feature type="domain" description="DDH" evidence="1">
    <location>
        <begin position="20"/>
        <end position="158"/>
    </location>
</feature>
<dbReference type="SUPFAM" id="SSF64182">
    <property type="entry name" value="DHH phosphoesterases"/>
    <property type="match status" value="1"/>
</dbReference>
<feature type="domain" description="DHHA1" evidence="2">
    <location>
        <begin position="243"/>
        <end position="317"/>
    </location>
</feature>
<evidence type="ECO:0000259" key="2">
    <source>
        <dbReference type="Pfam" id="PF02272"/>
    </source>
</evidence>
<evidence type="ECO:0000259" key="1">
    <source>
        <dbReference type="Pfam" id="PF01368"/>
    </source>
</evidence>
<dbReference type="PANTHER" id="PTHR47618">
    <property type="entry name" value="BIFUNCTIONAL OLIGORIBONUCLEASE AND PAP PHOSPHATASE NRNA"/>
    <property type="match status" value="1"/>
</dbReference>
<reference evidence="3 4" key="1">
    <citation type="submission" date="2017-11" db="EMBL/GenBank/DDBJ databases">
        <title>Evolution of Phototrophy in the Chloroflexi Phylum Driven by Horizontal Gene Transfer.</title>
        <authorList>
            <person name="Ward L.M."/>
            <person name="Hemp J."/>
            <person name="Shih P.M."/>
            <person name="Mcglynn S.E."/>
            <person name="Fischer W."/>
        </authorList>
    </citation>
    <scope>NUCLEOTIDE SEQUENCE [LARGE SCALE GENOMIC DNA]</scope>
    <source>
        <strain evidence="3">CP2_2F</strain>
    </source>
</reference>
<dbReference type="Gene3D" id="3.90.1640.10">
    <property type="entry name" value="inorganic pyrophosphatase (n-terminal core)"/>
    <property type="match status" value="1"/>
</dbReference>
<dbReference type="InterPro" id="IPR001667">
    <property type="entry name" value="DDH_dom"/>
</dbReference>
<dbReference type="GO" id="GO:0003676">
    <property type="term" value="F:nucleic acid binding"/>
    <property type="evidence" value="ECO:0007669"/>
    <property type="project" value="InterPro"/>
</dbReference>
<dbReference type="AlphaFoldDB" id="A0A2M8P0X4"/>
<protein>
    <submittedName>
        <fullName evidence="3">Uncharacterized protein</fullName>
    </submittedName>
</protein>
<dbReference type="InterPro" id="IPR038763">
    <property type="entry name" value="DHH_sf"/>
</dbReference>
<evidence type="ECO:0000313" key="4">
    <source>
        <dbReference type="Proteomes" id="UP000228921"/>
    </source>
</evidence>
<name>A0A2M8P0X4_9CHLR</name>
<sequence length="326" mass="34621">MRLDWEQANALLRAAQQPILVTHTQPDGDAFGSLLGLGNALIAHGKSPTLAVEGGMTDRFRFLPNADRVRSNLEGVTGDLAIVLDCSDERRLGALMAAIKALNLPIVNLDHHRTNTLFGTANLIDPEWVSTTEGVLAWLDQLGMALTPEVAQCLLCGMVTDTLCFRTDSVKADTLGKAQRLVDAGANLNYIVQKTLSTLQTGVIRLWSQVMPTVKLEDGVIWVKITLAARQAAGAPERGDGDLVGFLLQAEDAYIAAIFREQPDGTTDLSLRAVPGFDVARVATQFGGGGHTLAAGATLQGTPDSVEAEVIAALKEAARQGTPTFA</sequence>
<dbReference type="PANTHER" id="PTHR47618:SF1">
    <property type="entry name" value="BIFUNCTIONAL OLIGORIBONUCLEASE AND PAP PHOSPHATASE NRNA"/>
    <property type="match status" value="1"/>
</dbReference>
<dbReference type="Pfam" id="PF01368">
    <property type="entry name" value="DHH"/>
    <property type="match status" value="1"/>
</dbReference>
<organism evidence="3 4">
    <name type="scientific">Candidatus Thermofonsia Clade 1 bacterium</name>
    <dbReference type="NCBI Taxonomy" id="2364210"/>
    <lineage>
        <taxon>Bacteria</taxon>
        <taxon>Bacillati</taxon>
        <taxon>Chloroflexota</taxon>
        <taxon>Candidatus Thermofontia</taxon>
        <taxon>Candidatus Thermofonsia Clade 1</taxon>
    </lineage>
</organism>
<dbReference type="InterPro" id="IPR051319">
    <property type="entry name" value="Oligoribo/pAp-PDE_c-di-AMP_PDE"/>
</dbReference>